<dbReference type="PANTHER" id="PTHR33406">
    <property type="entry name" value="MEMBRANE PROTEIN MJ1562-RELATED"/>
    <property type="match status" value="1"/>
</dbReference>
<proteinExistence type="inferred from homology"/>
<dbReference type="InterPro" id="IPR050545">
    <property type="entry name" value="Mycobact_MmpL"/>
</dbReference>
<organism evidence="9 10">
    <name type="scientific">Acrocarpospora macrocephala</name>
    <dbReference type="NCBI Taxonomy" id="150177"/>
    <lineage>
        <taxon>Bacteria</taxon>
        <taxon>Bacillati</taxon>
        <taxon>Actinomycetota</taxon>
        <taxon>Actinomycetes</taxon>
        <taxon>Streptosporangiales</taxon>
        <taxon>Streptosporangiaceae</taxon>
        <taxon>Acrocarpospora</taxon>
    </lineage>
</organism>
<dbReference type="AlphaFoldDB" id="A0A5M3X743"/>
<sequence>MFVVPAGEKVSDAGNRAIIDRLVGEVSGGRQVGGVVSPFQARAVSEDGSTAYATVMYTATADDLTDATKDHLREAVDQARAAGLTVDVGGPVLAGQPEVGGLSELVGVGLAALVLLITFGSLVAAGLPLVTAVLGVGVSMLTIFTVGGVFGLSATSSTLASMLGLAVGIDYALFVVSRYREERAKGHPPQEAAGLAVGTAGSAVVFAGLTVVVALAGLAVVGIPAAGMMGVTAAGAVVIAVLVALTLVPALLGFWPDAVLARRVRTGRARKETDNAGTRWARLVLRRPVTVLLGSVVSLAVLAVPVVDLQLGMPGDETKSTATTERRAYDALADGFGPGFNGPLTIVVDAHGAGDPQAAVRTIAAKIAGTPGVVSVSPAQFNPAGDTALFTATPATAPTSEQTKDVVRLIRGERPSTALARLSWSRAPRR</sequence>
<gene>
    <name evidence="9" type="ORF">Amac_100840</name>
</gene>
<name>A0A5M3X743_9ACTN</name>
<dbReference type="InterPro" id="IPR004869">
    <property type="entry name" value="MMPL_dom"/>
</dbReference>
<protein>
    <recommendedName>
        <fullName evidence="8">SSD domain-containing protein</fullName>
    </recommendedName>
</protein>
<evidence type="ECO:0000313" key="10">
    <source>
        <dbReference type="Proteomes" id="UP000331127"/>
    </source>
</evidence>
<dbReference type="Proteomes" id="UP000331127">
    <property type="component" value="Unassembled WGS sequence"/>
</dbReference>
<feature type="transmembrane region" description="Helical" evidence="7">
    <location>
        <begin position="105"/>
        <end position="125"/>
    </location>
</feature>
<evidence type="ECO:0000256" key="2">
    <source>
        <dbReference type="ARBA" id="ARBA00010157"/>
    </source>
</evidence>
<dbReference type="PRINTS" id="PR00702">
    <property type="entry name" value="ACRIFLAVINRP"/>
</dbReference>
<keyword evidence="5 7" id="KW-1133">Transmembrane helix</keyword>
<dbReference type="InterPro" id="IPR000731">
    <property type="entry name" value="SSD"/>
</dbReference>
<evidence type="ECO:0000256" key="4">
    <source>
        <dbReference type="ARBA" id="ARBA00022692"/>
    </source>
</evidence>
<feature type="domain" description="SSD" evidence="8">
    <location>
        <begin position="122"/>
        <end position="254"/>
    </location>
</feature>
<feature type="transmembrane region" description="Helical" evidence="7">
    <location>
        <begin position="192"/>
        <end position="221"/>
    </location>
</feature>
<feature type="transmembrane region" description="Helical" evidence="7">
    <location>
        <begin position="159"/>
        <end position="180"/>
    </location>
</feature>
<evidence type="ECO:0000256" key="5">
    <source>
        <dbReference type="ARBA" id="ARBA00022989"/>
    </source>
</evidence>
<reference evidence="9 10" key="1">
    <citation type="submission" date="2019-10" db="EMBL/GenBank/DDBJ databases">
        <title>Whole genome shotgun sequence of Acrocarpospora macrocephala NBRC 16266.</title>
        <authorList>
            <person name="Ichikawa N."/>
            <person name="Kimura A."/>
            <person name="Kitahashi Y."/>
            <person name="Komaki H."/>
            <person name="Oguchi A."/>
        </authorList>
    </citation>
    <scope>NUCLEOTIDE SEQUENCE [LARGE SCALE GENOMIC DNA]</scope>
    <source>
        <strain evidence="9 10">NBRC 16266</strain>
    </source>
</reference>
<dbReference type="PROSITE" id="PS50156">
    <property type="entry name" value="SSD"/>
    <property type="match status" value="1"/>
</dbReference>
<dbReference type="Pfam" id="PF03176">
    <property type="entry name" value="MMPL"/>
    <property type="match status" value="1"/>
</dbReference>
<comment type="caution">
    <text evidence="9">The sequence shown here is derived from an EMBL/GenBank/DDBJ whole genome shotgun (WGS) entry which is preliminary data.</text>
</comment>
<dbReference type="SUPFAM" id="SSF82866">
    <property type="entry name" value="Multidrug efflux transporter AcrB transmembrane domain"/>
    <property type="match status" value="1"/>
</dbReference>
<dbReference type="Gene3D" id="1.20.1640.10">
    <property type="entry name" value="Multidrug efflux transporter AcrB transmembrane domain"/>
    <property type="match status" value="1"/>
</dbReference>
<evidence type="ECO:0000256" key="3">
    <source>
        <dbReference type="ARBA" id="ARBA00022475"/>
    </source>
</evidence>
<accession>A0A5M3X743</accession>
<dbReference type="EMBL" id="BLAE01000103">
    <property type="protein sequence ID" value="GES16486.1"/>
    <property type="molecule type" value="Genomic_DNA"/>
</dbReference>
<keyword evidence="3" id="KW-1003">Cell membrane</keyword>
<evidence type="ECO:0000259" key="8">
    <source>
        <dbReference type="PROSITE" id="PS50156"/>
    </source>
</evidence>
<dbReference type="PANTHER" id="PTHR33406:SF11">
    <property type="entry name" value="MEMBRANE PROTEIN SCO6666-RELATED"/>
    <property type="match status" value="1"/>
</dbReference>
<keyword evidence="6 7" id="KW-0472">Membrane</keyword>
<dbReference type="RefSeq" id="WP_218041758.1">
    <property type="nucleotide sequence ID" value="NZ_BAAAHL010000052.1"/>
</dbReference>
<keyword evidence="4 7" id="KW-0812">Transmembrane</keyword>
<dbReference type="InterPro" id="IPR001036">
    <property type="entry name" value="Acrflvin-R"/>
</dbReference>
<evidence type="ECO:0000256" key="1">
    <source>
        <dbReference type="ARBA" id="ARBA00004651"/>
    </source>
</evidence>
<evidence type="ECO:0000256" key="7">
    <source>
        <dbReference type="SAM" id="Phobius"/>
    </source>
</evidence>
<evidence type="ECO:0000313" key="9">
    <source>
        <dbReference type="EMBL" id="GES16486.1"/>
    </source>
</evidence>
<keyword evidence="10" id="KW-1185">Reference proteome</keyword>
<dbReference type="GO" id="GO:0005886">
    <property type="term" value="C:plasma membrane"/>
    <property type="evidence" value="ECO:0007669"/>
    <property type="project" value="UniProtKB-SubCell"/>
</dbReference>
<comment type="similarity">
    <text evidence="2">Belongs to the resistance-nodulation-cell division (RND) (TC 2.A.6) family. MmpL subfamily.</text>
</comment>
<feature type="transmembrane region" description="Helical" evidence="7">
    <location>
        <begin position="132"/>
        <end position="153"/>
    </location>
</feature>
<feature type="transmembrane region" description="Helical" evidence="7">
    <location>
        <begin position="289"/>
        <end position="307"/>
    </location>
</feature>
<comment type="subcellular location">
    <subcellularLocation>
        <location evidence="1">Cell membrane</location>
        <topology evidence="1">Multi-pass membrane protein</topology>
    </subcellularLocation>
</comment>
<dbReference type="GO" id="GO:0022857">
    <property type="term" value="F:transmembrane transporter activity"/>
    <property type="evidence" value="ECO:0007669"/>
    <property type="project" value="InterPro"/>
</dbReference>
<feature type="transmembrane region" description="Helical" evidence="7">
    <location>
        <begin position="233"/>
        <end position="255"/>
    </location>
</feature>
<evidence type="ECO:0000256" key="6">
    <source>
        <dbReference type="ARBA" id="ARBA00023136"/>
    </source>
</evidence>